<proteinExistence type="predicted"/>
<evidence type="ECO:0000313" key="3">
    <source>
        <dbReference type="Proteomes" id="UP000305848"/>
    </source>
</evidence>
<gene>
    <name evidence="2" type="ORF">FC093_03610</name>
</gene>
<organism evidence="2 3">
    <name type="scientific">Ilyomonas limi</name>
    <dbReference type="NCBI Taxonomy" id="2575867"/>
    <lineage>
        <taxon>Bacteria</taxon>
        <taxon>Pseudomonadati</taxon>
        <taxon>Bacteroidota</taxon>
        <taxon>Chitinophagia</taxon>
        <taxon>Chitinophagales</taxon>
        <taxon>Chitinophagaceae</taxon>
        <taxon>Ilyomonas</taxon>
    </lineage>
</organism>
<dbReference type="EMBL" id="SZQL01000002">
    <property type="protein sequence ID" value="TKK70794.1"/>
    <property type="molecule type" value="Genomic_DNA"/>
</dbReference>
<sequence length="103" mass="11739">MNTQENILQEIKQAVLSVDATADVLLFGSRARGDFDEESDWDVLILTNEEVSDAVRLKYIEVLIPLQIRYITAINAIIKNKIKWRAQVNSDLFINIHQDGVVL</sequence>
<dbReference type="InterPro" id="IPR043519">
    <property type="entry name" value="NT_sf"/>
</dbReference>
<feature type="domain" description="Polymerase nucleotidyl transferase" evidence="1">
    <location>
        <begin position="9"/>
        <end position="81"/>
    </location>
</feature>
<accession>A0A4U3L8L4</accession>
<dbReference type="InterPro" id="IPR052548">
    <property type="entry name" value="Type_VII_TA_antitoxin"/>
</dbReference>
<comment type="caution">
    <text evidence="2">The sequence shown here is derived from an EMBL/GenBank/DDBJ whole genome shotgun (WGS) entry which is preliminary data.</text>
</comment>
<dbReference type="Gene3D" id="3.30.460.10">
    <property type="entry name" value="Beta Polymerase, domain 2"/>
    <property type="match status" value="1"/>
</dbReference>
<evidence type="ECO:0000313" key="2">
    <source>
        <dbReference type="EMBL" id="TKK70794.1"/>
    </source>
</evidence>
<dbReference type="Proteomes" id="UP000305848">
    <property type="component" value="Unassembled WGS sequence"/>
</dbReference>
<dbReference type="AlphaFoldDB" id="A0A4U3L8L4"/>
<dbReference type="GO" id="GO:0016779">
    <property type="term" value="F:nucleotidyltransferase activity"/>
    <property type="evidence" value="ECO:0007669"/>
    <property type="project" value="InterPro"/>
</dbReference>
<name>A0A4U3L8L4_9BACT</name>
<dbReference type="Pfam" id="PF01909">
    <property type="entry name" value="NTP_transf_2"/>
    <property type="match status" value="1"/>
</dbReference>
<dbReference type="RefSeq" id="WP_137260393.1">
    <property type="nucleotide sequence ID" value="NZ_SZQL01000002.1"/>
</dbReference>
<dbReference type="SUPFAM" id="SSF81301">
    <property type="entry name" value="Nucleotidyltransferase"/>
    <property type="match status" value="1"/>
</dbReference>
<dbReference type="InterPro" id="IPR002934">
    <property type="entry name" value="Polymerase_NTP_transf_dom"/>
</dbReference>
<dbReference type="OrthoDB" id="798692at2"/>
<dbReference type="PANTHER" id="PTHR33933:SF1">
    <property type="entry name" value="PROTEIN ADENYLYLTRANSFERASE MNTA-RELATED"/>
    <property type="match status" value="1"/>
</dbReference>
<keyword evidence="3" id="KW-1185">Reference proteome</keyword>
<dbReference type="CDD" id="cd05403">
    <property type="entry name" value="NT_KNTase_like"/>
    <property type="match status" value="1"/>
</dbReference>
<evidence type="ECO:0000259" key="1">
    <source>
        <dbReference type="Pfam" id="PF01909"/>
    </source>
</evidence>
<protein>
    <submittedName>
        <fullName evidence="2">Nucleotidyltransferase domain-containing protein</fullName>
    </submittedName>
</protein>
<keyword evidence="2" id="KW-0808">Transferase</keyword>
<dbReference type="PANTHER" id="PTHR33933">
    <property type="entry name" value="NUCLEOTIDYLTRANSFERASE"/>
    <property type="match status" value="1"/>
</dbReference>
<reference evidence="2 3" key="1">
    <citation type="submission" date="2019-05" db="EMBL/GenBank/DDBJ databases">
        <title>Panacibacter sp. strain 17mud1-8 Genome sequencing and assembly.</title>
        <authorList>
            <person name="Chhetri G."/>
        </authorList>
    </citation>
    <scope>NUCLEOTIDE SEQUENCE [LARGE SCALE GENOMIC DNA]</scope>
    <source>
        <strain evidence="2 3">17mud1-8</strain>
    </source>
</reference>